<evidence type="ECO:0000313" key="3">
    <source>
        <dbReference type="Proteomes" id="UP000030746"/>
    </source>
</evidence>
<dbReference type="KEGG" id="lgi:LOTGIDRAFT_104877"/>
<evidence type="ECO:0000313" key="2">
    <source>
        <dbReference type="EMBL" id="ESO93844.1"/>
    </source>
</evidence>
<organism evidence="2 3">
    <name type="scientific">Lottia gigantea</name>
    <name type="common">Giant owl limpet</name>
    <dbReference type="NCBI Taxonomy" id="225164"/>
    <lineage>
        <taxon>Eukaryota</taxon>
        <taxon>Metazoa</taxon>
        <taxon>Spiralia</taxon>
        <taxon>Lophotrochozoa</taxon>
        <taxon>Mollusca</taxon>
        <taxon>Gastropoda</taxon>
        <taxon>Patellogastropoda</taxon>
        <taxon>Lottioidea</taxon>
        <taxon>Lottiidae</taxon>
        <taxon>Lottia</taxon>
    </lineage>
</organism>
<dbReference type="InterPro" id="IPR000192">
    <property type="entry name" value="Aminotrans_V_dom"/>
</dbReference>
<dbReference type="Gene3D" id="3.40.640.10">
    <property type="entry name" value="Type I PLP-dependent aspartate aminotransferase-like (Major domain)"/>
    <property type="match status" value="1"/>
</dbReference>
<reference evidence="2 3" key="1">
    <citation type="journal article" date="2013" name="Nature">
        <title>Insights into bilaterian evolution from three spiralian genomes.</title>
        <authorList>
            <person name="Simakov O."/>
            <person name="Marletaz F."/>
            <person name="Cho S.J."/>
            <person name="Edsinger-Gonzales E."/>
            <person name="Havlak P."/>
            <person name="Hellsten U."/>
            <person name="Kuo D.H."/>
            <person name="Larsson T."/>
            <person name="Lv J."/>
            <person name="Arendt D."/>
            <person name="Savage R."/>
            <person name="Osoegawa K."/>
            <person name="de Jong P."/>
            <person name="Grimwood J."/>
            <person name="Chapman J.A."/>
            <person name="Shapiro H."/>
            <person name="Aerts A."/>
            <person name="Otillar R.P."/>
            <person name="Terry A.Y."/>
            <person name="Boore J.L."/>
            <person name="Grigoriev I.V."/>
            <person name="Lindberg D.R."/>
            <person name="Seaver E.C."/>
            <person name="Weisblat D.A."/>
            <person name="Putnam N.H."/>
            <person name="Rokhsar D.S."/>
        </authorList>
    </citation>
    <scope>NUCLEOTIDE SEQUENCE [LARGE SCALE GENOMIC DNA]</scope>
</reference>
<dbReference type="HOGENOM" id="CLU_003433_9_3_1"/>
<dbReference type="AlphaFoldDB" id="V4BXN6"/>
<feature type="domain" description="Aminotransferase class V" evidence="1">
    <location>
        <begin position="26"/>
        <end position="396"/>
    </location>
</feature>
<dbReference type="CTD" id="20229909"/>
<dbReference type="InterPro" id="IPR015422">
    <property type="entry name" value="PyrdxlP-dep_Trfase_small"/>
</dbReference>
<dbReference type="OrthoDB" id="420046at2759"/>
<sequence>MKYVRDNIIGNDHVFKSPFGLRKVLYLDYIASGRGLKFIEDYIQKQVLPEYANTHTTTSVTSLQTSLFRQQARDIIRSCCNANESDCVIFVGSGCTGAIDKILHSLDLSKPPVTFLNNLFQIVFMCPYAHHSLFLPWGEAGAKVIRVPHDKNGLVDKTFLESNLKKHAGSDRQLIGCFTAASNVTGIISDIDNITFLLHKYGALAFWDYATAAPYVQIDCNPHVDEYSDKYLYKDAVFISPHKFLGGVSTPGVLIAKRNLFKSQKPVICGGGTVVYVTQSSRVYHTDPEVREEGGTPAIVESIRAGLTFQLKEAITPKYILSRENYLFRKAMPVFKTNKNLVILGNTDSDRLPVFSFLIYHPQTGRFLHHNFISTILNDVFGIQNRGGCACAGPYAIKSIISTKLLISKSVYLPFRPGFTRLNLPYFLLEDEVQFIIKAVTMVADDGWKLLPQVTEYLF</sequence>
<accession>V4BXN6</accession>
<dbReference type="STRING" id="225164.V4BXN6"/>
<protein>
    <recommendedName>
        <fullName evidence="1">Aminotransferase class V domain-containing protein</fullName>
    </recommendedName>
</protein>
<dbReference type="Pfam" id="PF00266">
    <property type="entry name" value="Aminotran_5"/>
    <property type="match status" value="1"/>
</dbReference>
<dbReference type="EMBL" id="KB201890">
    <property type="protein sequence ID" value="ESO93844.1"/>
    <property type="molecule type" value="Genomic_DNA"/>
</dbReference>
<evidence type="ECO:0000259" key="1">
    <source>
        <dbReference type="Pfam" id="PF00266"/>
    </source>
</evidence>
<dbReference type="RefSeq" id="XP_009055466.1">
    <property type="nucleotide sequence ID" value="XM_009057218.1"/>
</dbReference>
<gene>
    <name evidence="2" type="ORF">LOTGIDRAFT_104877</name>
</gene>
<dbReference type="InterPro" id="IPR015421">
    <property type="entry name" value="PyrdxlP-dep_Trfase_major"/>
</dbReference>
<name>V4BXN6_LOTGI</name>
<dbReference type="PANTHER" id="PTHR43686:SF1">
    <property type="entry name" value="AMINOTRAN_5 DOMAIN-CONTAINING PROTEIN"/>
    <property type="match status" value="1"/>
</dbReference>
<dbReference type="SUPFAM" id="SSF53383">
    <property type="entry name" value="PLP-dependent transferases"/>
    <property type="match status" value="1"/>
</dbReference>
<dbReference type="PANTHER" id="PTHR43686">
    <property type="entry name" value="SULFURTRANSFERASE-RELATED"/>
    <property type="match status" value="1"/>
</dbReference>
<dbReference type="OMA" id="ETRAGCS"/>
<dbReference type="Gene3D" id="3.90.1150.10">
    <property type="entry name" value="Aspartate Aminotransferase, domain 1"/>
    <property type="match status" value="1"/>
</dbReference>
<keyword evidence="3" id="KW-1185">Reference proteome</keyword>
<proteinExistence type="predicted"/>
<dbReference type="GeneID" id="20229909"/>
<dbReference type="InterPro" id="IPR015424">
    <property type="entry name" value="PyrdxlP-dep_Trfase"/>
</dbReference>
<dbReference type="Proteomes" id="UP000030746">
    <property type="component" value="Unassembled WGS sequence"/>
</dbReference>